<dbReference type="InterPro" id="IPR052046">
    <property type="entry name" value="GH57_Enzymes"/>
</dbReference>
<accession>A0A0G0L2U0</accession>
<organism evidence="4 5">
    <name type="scientific">Candidatus Woesebacteria bacterium GW2011_GWB1_38_8</name>
    <dbReference type="NCBI Taxonomy" id="1618570"/>
    <lineage>
        <taxon>Bacteria</taxon>
        <taxon>Candidatus Woeseibacteriota</taxon>
    </lineage>
</organism>
<dbReference type="CDD" id="cd10795">
    <property type="entry name" value="GH57N_MJA1_like"/>
    <property type="match status" value="1"/>
</dbReference>
<dbReference type="PANTHER" id="PTHR36306:SF1">
    <property type="entry name" value="ALPHA-AMYLASE-RELATED"/>
    <property type="match status" value="1"/>
</dbReference>
<dbReference type="InterPro" id="IPR004300">
    <property type="entry name" value="Glyco_hydro_57_N"/>
</dbReference>
<dbReference type="PANTHER" id="PTHR36306">
    <property type="entry name" value="ALPHA-AMYLASE-RELATED-RELATED"/>
    <property type="match status" value="1"/>
</dbReference>
<dbReference type="PATRIC" id="fig|1618570.3.peg.152"/>
<comment type="similarity">
    <text evidence="1">Belongs to the glycosyl hydrolase 57 family.</text>
</comment>
<dbReference type="STRING" id="1618570.UT08_C0001G0154"/>
<feature type="domain" description="Glycoside hydrolase family 57 N-terminal" evidence="3">
    <location>
        <begin position="7"/>
        <end position="297"/>
    </location>
</feature>
<evidence type="ECO:0000256" key="1">
    <source>
        <dbReference type="ARBA" id="ARBA00006821"/>
    </source>
</evidence>
<protein>
    <submittedName>
        <fullName evidence="4">Glycosyl hydrolase, family 57</fullName>
    </submittedName>
</protein>
<evidence type="ECO:0000313" key="5">
    <source>
        <dbReference type="Proteomes" id="UP000034081"/>
    </source>
</evidence>
<evidence type="ECO:0000256" key="2">
    <source>
        <dbReference type="ARBA" id="ARBA00023277"/>
    </source>
</evidence>
<dbReference type="EMBL" id="LBVL01000001">
    <property type="protein sequence ID" value="KKQ86288.1"/>
    <property type="molecule type" value="Genomic_DNA"/>
</dbReference>
<dbReference type="AlphaFoldDB" id="A0A0G0L2U0"/>
<sequence>MPSICPYFQVHQPLRIKRYRVFDVGHDHSYFDDESDSNLNNRKVLAKVAEKSYLPANELILKLLRKYPQFRVSYSFSGVILEQLEKYLPKVLSSFKKLVNTGRVEILSETYYHSLAFFYSLGEFESQVSQHREKVEKIFGVKPKVFRNTELAYSNELAKWADRKGYKAILAEGWDSFLGWRSPNFLYRPKGTNKIKLMLKNYKLSDDIAFRFSEQTWSQWPLTADKFASWVSNINGNGQVVNLFMDYETFGEHQWADKGIFEFLENLPKELIKHPDNDFVTPSEAVKRYQVMDEVDVPFIVTWADSERDLSAWVGNAIQTSAIDFIYKMENGIKNTSNKRLLNDWRRLQTSDHFYYMCTKWYSDGDVHKYFNPYESPYDAFISYMNAASDLKLRMEKSGKKSTSYA</sequence>
<keyword evidence="4" id="KW-0378">Hydrolase</keyword>
<gene>
    <name evidence="4" type="ORF">UT08_C0001G0154</name>
</gene>
<dbReference type="Pfam" id="PF03065">
    <property type="entry name" value="Glyco_hydro_57"/>
    <property type="match status" value="1"/>
</dbReference>
<dbReference type="GO" id="GO:0005975">
    <property type="term" value="P:carbohydrate metabolic process"/>
    <property type="evidence" value="ECO:0007669"/>
    <property type="project" value="InterPro"/>
</dbReference>
<dbReference type="Gene3D" id="3.20.110.20">
    <property type="match status" value="1"/>
</dbReference>
<dbReference type="InterPro" id="IPR011330">
    <property type="entry name" value="Glyco_hydro/deAcase_b/a-brl"/>
</dbReference>
<evidence type="ECO:0000313" key="4">
    <source>
        <dbReference type="EMBL" id="KKQ86288.1"/>
    </source>
</evidence>
<name>A0A0G0L2U0_9BACT</name>
<evidence type="ECO:0000259" key="3">
    <source>
        <dbReference type="Pfam" id="PF03065"/>
    </source>
</evidence>
<dbReference type="SUPFAM" id="SSF88713">
    <property type="entry name" value="Glycoside hydrolase/deacetylase"/>
    <property type="match status" value="1"/>
</dbReference>
<dbReference type="GO" id="GO:0016787">
    <property type="term" value="F:hydrolase activity"/>
    <property type="evidence" value="ECO:0007669"/>
    <property type="project" value="UniProtKB-KW"/>
</dbReference>
<proteinExistence type="inferred from homology"/>
<keyword evidence="2" id="KW-0119">Carbohydrate metabolism</keyword>
<dbReference type="Proteomes" id="UP000034081">
    <property type="component" value="Unassembled WGS sequence"/>
</dbReference>
<reference evidence="4 5" key="1">
    <citation type="journal article" date="2015" name="Nature">
        <title>rRNA introns, odd ribosomes, and small enigmatic genomes across a large radiation of phyla.</title>
        <authorList>
            <person name="Brown C.T."/>
            <person name="Hug L.A."/>
            <person name="Thomas B.C."/>
            <person name="Sharon I."/>
            <person name="Castelle C.J."/>
            <person name="Singh A."/>
            <person name="Wilkins M.J."/>
            <person name="Williams K.H."/>
            <person name="Banfield J.F."/>
        </authorList>
    </citation>
    <scope>NUCLEOTIDE SEQUENCE [LARGE SCALE GENOMIC DNA]</scope>
</reference>
<comment type="caution">
    <text evidence="4">The sequence shown here is derived from an EMBL/GenBank/DDBJ whole genome shotgun (WGS) entry which is preliminary data.</text>
</comment>